<feature type="compositionally biased region" description="Low complexity" evidence="8">
    <location>
        <begin position="1"/>
        <end position="11"/>
    </location>
</feature>
<dbReference type="RefSeq" id="XP_007511848.1">
    <property type="nucleotide sequence ID" value="XM_007511786.1"/>
</dbReference>
<sequence>MILPASSSSRVGRQRRGQHHRNKNQSSSSVVSSSSVEDFDVAHDDEDAKNTLEDDDETHRRRRTRTTFSRRNSLKAGVLTAAAGLGVFTTLSSSNVFGVQVPTSSFLSSSMAMAATSDEDLTFAYFGNGCFWGRQHEFVSLEKDILNREDVQVKSLAGYAGGKRGAGGKNKDTVCYYYGAADTVYERLGHAEVVQIAYKDEDEFKKFCEVYFKNFNKTPFGMQRVDPQDSGPGYRNVVGIPGGIENEKLMKQMESANANGMKLVRGEGNDFDNRGKPTENDQINLVWIVDSDKLPFYPAERYHQFHDGLGYKFPESYTVGLKRAAEKAGAIGKVAGCPEMREKAFADFESLEG</sequence>
<feature type="compositionally biased region" description="Low complexity" evidence="8">
    <location>
        <begin position="26"/>
        <end position="36"/>
    </location>
</feature>
<feature type="compositionally biased region" description="Basic and acidic residues" evidence="8">
    <location>
        <begin position="40"/>
        <end position="52"/>
    </location>
</feature>
<accession>K8FE50</accession>
<dbReference type="GO" id="GO:0005737">
    <property type="term" value="C:cytoplasm"/>
    <property type="evidence" value="ECO:0007669"/>
    <property type="project" value="TreeGrafter"/>
</dbReference>
<evidence type="ECO:0000256" key="7">
    <source>
        <dbReference type="ARBA" id="ARBA00048782"/>
    </source>
</evidence>
<dbReference type="GO" id="GO:0034599">
    <property type="term" value="P:cellular response to oxidative stress"/>
    <property type="evidence" value="ECO:0007669"/>
    <property type="project" value="TreeGrafter"/>
</dbReference>
<evidence type="ECO:0000256" key="6">
    <source>
        <dbReference type="ARBA" id="ARBA00047806"/>
    </source>
</evidence>
<gene>
    <name evidence="10" type="ORF">Bathy07g02030</name>
</gene>
<comment type="catalytic activity">
    <reaction evidence="7">
        <text>[thioredoxin]-disulfide + L-methionine + H2O = L-methionine (S)-S-oxide + [thioredoxin]-dithiol</text>
        <dbReference type="Rhea" id="RHEA:19993"/>
        <dbReference type="Rhea" id="RHEA-COMP:10698"/>
        <dbReference type="Rhea" id="RHEA-COMP:10700"/>
        <dbReference type="ChEBI" id="CHEBI:15377"/>
        <dbReference type="ChEBI" id="CHEBI:29950"/>
        <dbReference type="ChEBI" id="CHEBI:50058"/>
        <dbReference type="ChEBI" id="CHEBI:57844"/>
        <dbReference type="ChEBI" id="CHEBI:58772"/>
        <dbReference type="EC" id="1.8.4.11"/>
    </reaction>
</comment>
<dbReference type="InterPro" id="IPR002569">
    <property type="entry name" value="Met_Sox_Rdtase_MsrA_dom"/>
</dbReference>
<evidence type="ECO:0000313" key="11">
    <source>
        <dbReference type="Proteomes" id="UP000198341"/>
    </source>
</evidence>
<dbReference type="KEGG" id="bpg:Bathy07g02030"/>
<evidence type="ECO:0000256" key="2">
    <source>
        <dbReference type="ARBA" id="ARBA00012502"/>
    </source>
</evidence>
<organism evidence="10 11">
    <name type="scientific">Bathycoccus prasinos</name>
    <dbReference type="NCBI Taxonomy" id="41875"/>
    <lineage>
        <taxon>Eukaryota</taxon>
        <taxon>Viridiplantae</taxon>
        <taxon>Chlorophyta</taxon>
        <taxon>Mamiellophyceae</taxon>
        <taxon>Mamiellales</taxon>
        <taxon>Bathycoccaceae</taxon>
        <taxon>Bathycoccus</taxon>
    </lineage>
</organism>
<dbReference type="Gene3D" id="3.30.1060.10">
    <property type="entry name" value="Peptide methionine sulphoxide reductase MsrA"/>
    <property type="match status" value="1"/>
</dbReference>
<evidence type="ECO:0000256" key="3">
    <source>
        <dbReference type="ARBA" id="ARBA00023002"/>
    </source>
</evidence>
<evidence type="ECO:0000256" key="1">
    <source>
        <dbReference type="ARBA" id="ARBA00005591"/>
    </source>
</evidence>
<evidence type="ECO:0000313" key="10">
    <source>
        <dbReference type="EMBL" id="CCO65936.1"/>
    </source>
</evidence>
<evidence type="ECO:0000259" key="9">
    <source>
        <dbReference type="Pfam" id="PF01625"/>
    </source>
</evidence>
<dbReference type="AlphaFoldDB" id="K8FE50"/>
<dbReference type="GeneID" id="19014692"/>
<evidence type="ECO:0000256" key="4">
    <source>
        <dbReference type="ARBA" id="ARBA00030273"/>
    </source>
</evidence>
<reference evidence="10 11" key="1">
    <citation type="submission" date="2011-10" db="EMBL/GenBank/DDBJ databases">
        <authorList>
            <person name="Genoscope - CEA"/>
        </authorList>
    </citation>
    <scope>NUCLEOTIDE SEQUENCE [LARGE SCALE GENOMIC DNA]</scope>
    <source>
        <strain evidence="10 11">RCC 1105</strain>
    </source>
</reference>
<evidence type="ECO:0000256" key="8">
    <source>
        <dbReference type="SAM" id="MobiDB-lite"/>
    </source>
</evidence>
<keyword evidence="3" id="KW-0560">Oxidoreductase</keyword>
<dbReference type="eggNOG" id="ENOG502S5RG">
    <property type="taxonomic scope" value="Eukaryota"/>
</dbReference>
<dbReference type="OrthoDB" id="443672at2759"/>
<feature type="compositionally biased region" description="Basic residues" evidence="8">
    <location>
        <begin position="12"/>
        <end position="23"/>
    </location>
</feature>
<dbReference type="EC" id="1.8.4.11" evidence="2"/>
<comment type="similarity">
    <text evidence="1">Belongs to the MsrA Met sulfoxide reductase family.</text>
</comment>
<keyword evidence="11" id="KW-1185">Reference proteome</keyword>
<evidence type="ECO:0000256" key="5">
    <source>
        <dbReference type="ARBA" id="ARBA00030643"/>
    </source>
</evidence>
<name>K8FE50_9CHLO</name>
<dbReference type="SUPFAM" id="SSF55068">
    <property type="entry name" value="Peptide methionine sulfoxide reductase"/>
    <property type="match status" value="1"/>
</dbReference>
<dbReference type="PANTHER" id="PTHR42799">
    <property type="entry name" value="MITOCHONDRIAL PEPTIDE METHIONINE SULFOXIDE REDUCTASE"/>
    <property type="match status" value="1"/>
</dbReference>
<dbReference type="InterPro" id="IPR036509">
    <property type="entry name" value="Met_Sox_Rdtase_MsrA_sf"/>
</dbReference>
<comment type="catalytic activity">
    <reaction evidence="6">
        <text>L-methionyl-[protein] + [thioredoxin]-disulfide + H2O = L-methionyl-(S)-S-oxide-[protein] + [thioredoxin]-dithiol</text>
        <dbReference type="Rhea" id="RHEA:14217"/>
        <dbReference type="Rhea" id="RHEA-COMP:10698"/>
        <dbReference type="Rhea" id="RHEA-COMP:10700"/>
        <dbReference type="Rhea" id="RHEA-COMP:12313"/>
        <dbReference type="Rhea" id="RHEA-COMP:12315"/>
        <dbReference type="ChEBI" id="CHEBI:15377"/>
        <dbReference type="ChEBI" id="CHEBI:16044"/>
        <dbReference type="ChEBI" id="CHEBI:29950"/>
        <dbReference type="ChEBI" id="CHEBI:44120"/>
        <dbReference type="ChEBI" id="CHEBI:50058"/>
        <dbReference type="EC" id="1.8.4.11"/>
    </reaction>
</comment>
<proteinExistence type="inferred from homology"/>
<dbReference type="EMBL" id="FO082272">
    <property type="protein sequence ID" value="CCO65936.1"/>
    <property type="molecule type" value="Genomic_DNA"/>
</dbReference>
<protein>
    <recommendedName>
        <fullName evidence="2">peptide-methionine (S)-S-oxide reductase</fullName>
        <ecNumber evidence="2">1.8.4.11</ecNumber>
    </recommendedName>
    <alternativeName>
        <fullName evidence="5">Peptide-methionine (S)-S-oxide reductase</fullName>
    </alternativeName>
    <alternativeName>
        <fullName evidence="4">Protein-methionine-S-oxide reductase</fullName>
    </alternativeName>
</protein>
<feature type="domain" description="Peptide methionine sulphoxide reductase MsrA" evidence="9">
    <location>
        <begin position="124"/>
        <end position="304"/>
    </location>
</feature>
<feature type="region of interest" description="Disordered" evidence="8">
    <location>
        <begin position="1"/>
        <end position="69"/>
    </location>
</feature>
<dbReference type="InterPro" id="IPR050162">
    <property type="entry name" value="MsrA_MetSO_reductase"/>
</dbReference>
<dbReference type="GO" id="GO:0008113">
    <property type="term" value="F:peptide-methionine (S)-S-oxide reductase activity"/>
    <property type="evidence" value="ECO:0007669"/>
    <property type="project" value="UniProtKB-EC"/>
</dbReference>
<dbReference type="Pfam" id="PF01625">
    <property type="entry name" value="PMSR"/>
    <property type="match status" value="1"/>
</dbReference>
<dbReference type="PANTHER" id="PTHR42799:SF2">
    <property type="entry name" value="MITOCHONDRIAL PEPTIDE METHIONINE SULFOXIDE REDUCTASE"/>
    <property type="match status" value="1"/>
</dbReference>
<dbReference type="Proteomes" id="UP000198341">
    <property type="component" value="Chromosome 7"/>
</dbReference>